<accession>V6TPG8</accession>
<dbReference type="VEuPathDB" id="GiardiaDB:QR46_4746"/>
<dbReference type="OrthoDB" id="10351929at2759"/>
<evidence type="ECO:0000313" key="3">
    <source>
        <dbReference type="Proteomes" id="UP000018040"/>
    </source>
</evidence>
<reference evidence="2 3" key="2">
    <citation type="journal article" date="2013" name="Genome Biol. Evol.">
        <title>Genome sequencing of Giardia lamblia genotypes A2 and B isolates (DH and GS) and comparative analysis with the genomes of genotypes A1 and E (WB and Pig).</title>
        <authorList>
            <person name="Adam R.D."/>
            <person name="Dahlstrom E.W."/>
            <person name="Martens C.A."/>
            <person name="Bruno D.P."/>
            <person name="Barbian K.D."/>
            <person name="Ricklefs S.M."/>
            <person name="Hernandez M.M."/>
            <person name="Narla N.P."/>
            <person name="Patel R.B."/>
            <person name="Porcella S.F."/>
            <person name="Nash T.E."/>
        </authorList>
    </citation>
    <scope>NUCLEOTIDE SEQUENCE [LARGE SCALE GENOMIC DNA]</scope>
    <source>
        <strain evidence="2 3">GS</strain>
    </source>
</reference>
<protein>
    <submittedName>
        <fullName evidence="2">Ankyrin repeat protein</fullName>
    </submittedName>
</protein>
<evidence type="ECO:0000313" key="2">
    <source>
        <dbReference type="EMBL" id="ESU40868.1"/>
    </source>
</evidence>
<organism evidence="2 3">
    <name type="scientific">Giardia intestinalis</name>
    <name type="common">Giardia lamblia</name>
    <dbReference type="NCBI Taxonomy" id="5741"/>
    <lineage>
        <taxon>Eukaryota</taxon>
        <taxon>Metamonada</taxon>
        <taxon>Diplomonadida</taxon>
        <taxon>Hexamitidae</taxon>
        <taxon>Giardiinae</taxon>
        <taxon>Giardia</taxon>
    </lineage>
</organism>
<gene>
    <name evidence="2" type="ORF">GSB_154572</name>
</gene>
<evidence type="ECO:0000256" key="1">
    <source>
        <dbReference type="SAM" id="MobiDB-lite"/>
    </source>
</evidence>
<dbReference type="EMBL" id="AHHH01000166">
    <property type="protein sequence ID" value="ESU40868.1"/>
    <property type="molecule type" value="Genomic_DNA"/>
</dbReference>
<dbReference type="VEuPathDB" id="GiardiaDB:DHA2_150979"/>
<dbReference type="Proteomes" id="UP000018040">
    <property type="component" value="Unassembled WGS sequence"/>
</dbReference>
<reference evidence="3" key="1">
    <citation type="submission" date="2012-02" db="EMBL/GenBank/DDBJ databases">
        <title>Genome sequencing of Giardia lamblia Genotypes A2 and B isolates (DH and GS) and comparative analysis with the genomes of Genotypes A1 and E (WB and Pig).</title>
        <authorList>
            <person name="Adam R."/>
            <person name="Dahlstrom E."/>
            <person name="Martens C."/>
            <person name="Bruno D."/>
            <person name="Barbian K."/>
            <person name="Porcella S.F."/>
            <person name="Nash T."/>
        </authorList>
    </citation>
    <scope>NUCLEOTIDE SEQUENCE</scope>
    <source>
        <strain evidence="3">GS</strain>
    </source>
</reference>
<proteinExistence type="predicted"/>
<feature type="region of interest" description="Disordered" evidence="1">
    <location>
        <begin position="378"/>
        <end position="407"/>
    </location>
</feature>
<dbReference type="VEuPathDB" id="GiardiaDB:GL50803_0016686"/>
<dbReference type="AlphaFoldDB" id="V6TPG8"/>
<name>V6TPG8_GIAIN</name>
<dbReference type="VEuPathDB" id="GiardiaDB:GL50581_3040"/>
<comment type="caution">
    <text evidence="2">The sequence shown here is derived from an EMBL/GenBank/DDBJ whole genome shotgun (WGS) entry which is preliminary data.</text>
</comment>
<sequence length="407" mass="46494">MRLFLFAGQIPIPNALGEFKMNNLIIRTEQLDGIFVTQETMNRLVEQLSALSAFQFHALERYIKRNLVTDDQRVALFGSNLNLSLEHRIQGYFGPKTVPCAVEHLTPAQRKEAIKYYCNCDNYRIRDWNGNVFDGSSPLMGPCMTFVVKFMEEILGFKNSPDGKYQFGTNGQRLSKPMVKMAPLVGFNNNFQPEEYMDAPNKTEYMRSLTVVQKILALEWMIRGQYAFREDLAPIADKNAQLKKQTYARLVRAGPDAAPTGVKNAIAQDDFRSQPLFQQVQYLYEMVGGSLSGRCNQKLSPDGRVSRADFMAASLNQQTMWLYRQLQGFDEDGDEDSGLRKHLGKYYSIGASEFAIRDIRKLSKGRLSHQTRYLGKRVLKHEKRLQSSDRRTSSSRRASSGRRATSR</sequence>
<feature type="compositionally biased region" description="Low complexity" evidence="1">
    <location>
        <begin position="395"/>
        <end position="407"/>
    </location>
</feature>